<accession>A0A1V8NWS0</accession>
<dbReference type="RefSeq" id="WP_052951280.1">
    <property type="nucleotide sequence ID" value="NZ_CABGPK010000011.1"/>
</dbReference>
<dbReference type="SUPFAM" id="SSF53756">
    <property type="entry name" value="UDP-Glycosyltransferase/glycogen phosphorylase"/>
    <property type="match status" value="1"/>
</dbReference>
<name>A0A1V8NWS0_CITBR</name>
<evidence type="ECO:0000313" key="1">
    <source>
        <dbReference type="EMBL" id="OQM40850.1"/>
    </source>
</evidence>
<evidence type="ECO:0000313" key="2">
    <source>
        <dbReference type="Proteomes" id="UP000192573"/>
    </source>
</evidence>
<reference evidence="1 2" key="1">
    <citation type="submission" date="2017-03" db="EMBL/GenBank/DDBJ databases">
        <authorList>
            <person name="Afonso C.L."/>
            <person name="Miller P.J."/>
            <person name="Scott M.A."/>
            <person name="Spackman E."/>
            <person name="Goraichik I."/>
            <person name="Dimitrov K.M."/>
            <person name="Suarez D.L."/>
            <person name="Swayne D.E."/>
        </authorList>
    </citation>
    <scope>NUCLEOTIDE SEQUENCE [LARGE SCALE GENOMIC DNA]</scope>
    <source>
        <strain evidence="1 2">ATCC 51113</strain>
    </source>
</reference>
<protein>
    <submittedName>
        <fullName evidence="1">Uncharacterized protein</fullName>
    </submittedName>
</protein>
<comment type="caution">
    <text evidence="1">The sequence shown here is derived from an EMBL/GenBank/DDBJ whole genome shotgun (WGS) entry which is preliminary data.</text>
</comment>
<proteinExistence type="predicted"/>
<dbReference type="Proteomes" id="UP000192573">
    <property type="component" value="Unassembled WGS sequence"/>
</dbReference>
<organism evidence="1 2">
    <name type="scientific">Citrobacter braakii</name>
    <dbReference type="NCBI Taxonomy" id="57706"/>
    <lineage>
        <taxon>Bacteria</taxon>
        <taxon>Pseudomonadati</taxon>
        <taxon>Pseudomonadota</taxon>
        <taxon>Gammaproteobacteria</taxon>
        <taxon>Enterobacterales</taxon>
        <taxon>Enterobacteriaceae</taxon>
        <taxon>Citrobacter</taxon>
        <taxon>Citrobacter freundii complex</taxon>
    </lineage>
</organism>
<dbReference type="EMBL" id="NAEW01000007">
    <property type="protein sequence ID" value="OQM40850.1"/>
    <property type="molecule type" value="Genomic_DNA"/>
</dbReference>
<sequence length="449" mass="50893">MVRSLITMGIRRVFPGITLRYRRLIDSINAILSNSVHQQSQIDSLSSQLNDIRQKLLVVSQSIHHSERLIMKRKAPWRCVFLVHSVEIWSSLHAVWLAMSKDPRFDPIVVTIPRKYPGSEKLCNEENTHNSMKSKGIPHIRIISGDLFDDLSTLRALEPQIIFRQSHWDADISPAFAAEWLGFAKIYYIDYSIAPIHVSGFRASPLYRRASGIFIANDAIREFMPSTLPVITSGHPRVDYLCHAEPIWPINTGNNFKIIWSAHHSTGTEWTNFGTFWMVKSFMLNLAQVHPEIDFLFSPHPALVSQMQSISNTSSSEFDVFCARWCALPNTGVLTNGDYAGPFKASDLLIVDGISFLLEYQLNQKPVLFLEREDHSPFNAFGVHVKKGVHPIPAEQPEMLVPWLDHFSSGGKDPLQNEQKALCETYFNQQRVPEAILESIANDMAASSK</sequence>
<gene>
    <name evidence="1" type="ORF">BZK42_15775</name>
</gene>
<dbReference type="AlphaFoldDB" id="A0A1V8NWS0"/>